<protein>
    <recommendedName>
        <fullName evidence="8">Receptor-like serine/threonine-protein kinase</fullName>
    </recommendedName>
</protein>
<evidence type="ECO:0000256" key="3">
    <source>
        <dbReference type="SAM" id="Phobius"/>
    </source>
</evidence>
<dbReference type="SMART" id="SM00108">
    <property type="entry name" value="B_lectin"/>
    <property type="match status" value="1"/>
</dbReference>
<keyword evidence="2" id="KW-0547">Nucleotide-binding</keyword>
<keyword evidence="7" id="KW-1185">Reference proteome</keyword>
<dbReference type="Gene3D" id="2.90.10.30">
    <property type="match status" value="1"/>
</dbReference>
<dbReference type="FunFam" id="2.90.10.30:FF:000003">
    <property type="entry name" value="Os04g0303100 protein"/>
    <property type="match status" value="2"/>
</dbReference>
<dbReference type="FunFam" id="2.90.10.10:FF:000039">
    <property type="entry name" value="G-type lectin S-receptor-like serine/threonine-protein kinase SD2-5"/>
    <property type="match status" value="1"/>
</dbReference>
<dbReference type="Pfam" id="PF08276">
    <property type="entry name" value="PAN_2"/>
    <property type="match status" value="1"/>
</dbReference>
<dbReference type="PANTHER" id="PTHR47976">
    <property type="entry name" value="G-TYPE LECTIN S-RECEPTOR-LIKE SERINE/THREONINE-PROTEIN KINASE SD2-5"/>
    <property type="match status" value="1"/>
</dbReference>
<dbReference type="Gene3D" id="3.30.200.20">
    <property type="entry name" value="Phosphorylase Kinase, domain 1"/>
    <property type="match status" value="1"/>
</dbReference>
<evidence type="ECO:0000313" key="6">
    <source>
        <dbReference type="EMBL" id="KAF8413695.1"/>
    </source>
</evidence>
<dbReference type="Gene3D" id="2.90.10.10">
    <property type="entry name" value="Bulb-type lectin domain"/>
    <property type="match status" value="1"/>
</dbReference>
<dbReference type="OrthoDB" id="4062651at2759"/>
<feature type="domain" description="Apple" evidence="5">
    <location>
        <begin position="364"/>
        <end position="455"/>
    </location>
</feature>
<keyword evidence="2" id="KW-0067">ATP-binding</keyword>
<evidence type="ECO:0008006" key="8">
    <source>
        <dbReference type="Google" id="ProtNLM"/>
    </source>
</evidence>
<dbReference type="InterPro" id="IPR001480">
    <property type="entry name" value="Bulb-type_lectin_dom"/>
</dbReference>
<proteinExistence type="predicted"/>
<feature type="transmembrane region" description="Helical" evidence="3">
    <location>
        <begin position="6"/>
        <end position="25"/>
    </location>
</feature>
<keyword evidence="1" id="KW-0732">Signal</keyword>
<reference evidence="6 7" key="1">
    <citation type="submission" date="2020-04" db="EMBL/GenBank/DDBJ databases">
        <title>Plant Genome Project.</title>
        <authorList>
            <person name="Zhang R.-G."/>
        </authorList>
    </citation>
    <scope>NUCLEOTIDE SEQUENCE [LARGE SCALE GENOMIC DNA]</scope>
    <source>
        <strain evidence="6">YNK0</strain>
        <tissue evidence="6">Leaf</tissue>
    </source>
</reference>
<dbReference type="CDD" id="cd00028">
    <property type="entry name" value="B_lectin"/>
    <property type="match status" value="1"/>
</dbReference>
<dbReference type="PROSITE" id="PS00107">
    <property type="entry name" value="PROTEIN_KINASE_ATP"/>
    <property type="match status" value="1"/>
</dbReference>
<dbReference type="Proteomes" id="UP000655225">
    <property type="component" value="Unassembled WGS sequence"/>
</dbReference>
<name>A0A834ZXY9_TETSI</name>
<dbReference type="SUPFAM" id="SSF51110">
    <property type="entry name" value="alpha-D-mannose-specific plant lectins"/>
    <property type="match status" value="2"/>
</dbReference>
<dbReference type="Pfam" id="PF01453">
    <property type="entry name" value="B_lectin"/>
    <property type="match status" value="2"/>
</dbReference>
<dbReference type="InterPro" id="IPR017441">
    <property type="entry name" value="Protein_kinase_ATP_BS"/>
</dbReference>
<dbReference type="SUPFAM" id="SSF56112">
    <property type="entry name" value="Protein kinase-like (PK-like)"/>
    <property type="match status" value="1"/>
</dbReference>
<evidence type="ECO:0000259" key="4">
    <source>
        <dbReference type="PROSITE" id="PS50927"/>
    </source>
</evidence>
<feature type="transmembrane region" description="Helical" evidence="3">
    <location>
        <begin position="487"/>
        <end position="511"/>
    </location>
</feature>
<accession>A0A834ZXY9</accession>
<feature type="binding site" evidence="2">
    <location>
        <position position="573"/>
    </location>
    <ligand>
        <name>ATP</name>
        <dbReference type="ChEBI" id="CHEBI:30616"/>
    </ligand>
</feature>
<keyword evidence="3" id="KW-0812">Transmembrane</keyword>
<dbReference type="GO" id="GO:0005524">
    <property type="term" value="F:ATP binding"/>
    <property type="evidence" value="ECO:0007669"/>
    <property type="project" value="UniProtKB-UniRule"/>
</dbReference>
<keyword evidence="3" id="KW-1133">Transmembrane helix</keyword>
<evidence type="ECO:0000256" key="1">
    <source>
        <dbReference type="ARBA" id="ARBA00022729"/>
    </source>
</evidence>
<dbReference type="AlphaFoldDB" id="A0A834ZXY9"/>
<dbReference type="InterPro" id="IPR003609">
    <property type="entry name" value="Pan_app"/>
</dbReference>
<keyword evidence="3" id="KW-0472">Membrane</keyword>
<dbReference type="InterPro" id="IPR036426">
    <property type="entry name" value="Bulb-type_lectin_dom_sf"/>
</dbReference>
<dbReference type="OMA" id="FEYHENS"/>
<dbReference type="PROSITE" id="PS50927">
    <property type="entry name" value="BULB_LECTIN"/>
    <property type="match status" value="1"/>
</dbReference>
<dbReference type="PROSITE" id="PS50948">
    <property type="entry name" value="PAN"/>
    <property type="match status" value="1"/>
</dbReference>
<evidence type="ECO:0000259" key="5">
    <source>
        <dbReference type="PROSITE" id="PS50948"/>
    </source>
</evidence>
<evidence type="ECO:0000256" key="2">
    <source>
        <dbReference type="PROSITE-ProRule" id="PRU10141"/>
    </source>
</evidence>
<comment type="caution">
    <text evidence="6">The sequence shown here is derived from an EMBL/GenBank/DDBJ whole genome shotgun (WGS) entry which is preliminary data.</text>
</comment>
<dbReference type="EMBL" id="JABCRI010000001">
    <property type="protein sequence ID" value="KAF8413695.1"/>
    <property type="molecule type" value="Genomic_DNA"/>
</dbReference>
<dbReference type="InterPro" id="IPR011009">
    <property type="entry name" value="Kinase-like_dom_sf"/>
</dbReference>
<dbReference type="InterPro" id="IPR051343">
    <property type="entry name" value="G-type_lectin_kinases/EP1-like"/>
</dbReference>
<gene>
    <name evidence="6" type="ORF">HHK36_001687</name>
</gene>
<feature type="domain" description="Bulb-type lectin" evidence="4">
    <location>
        <begin position="39"/>
        <end position="174"/>
    </location>
</feature>
<evidence type="ECO:0000313" key="7">
    <source>
        <dbReference type="Proteomes" id="UP000655225"/>
    </source>
</evidence>
<organism evidence="6 7">
    <name type="scientific">Tetracentron sinense</name>
    <name type="common">Spur-leaf</name>
    <dbReference type="NCBI Taxonomy" id="13715"/>
    <lineage>
        <taxon>Eukaryota</taxon>
        <taxon>Viridiplantae</taxon>
        <taxon>Streptophyta</taxon>
        <taxon>Embryophyta</taxon>
        <taxon>Tracheophyta</taxon>
        <taxon>Spermatophyta</taxon>
        <taxon>Magnoliopsida</taxon>
        <taxon>Trochodendrales</taxon>
        <taxon>Trochodendraceae</taxon>
        <taxon>Tetracentron</taxon>
    </lineage>
</organism>
<dbReference type="PANTHER" id="PTHR47976:SF30">
    <property type="entry name" value="RECEPTOR-LIKE SERINE_THREONINE-PROTEIN KINASE"/>
    <property type="match status" value="1"/>
</dbReference>
<sequence length="744" mass="82146">MNLGLSLYWIFVHLLLLLISSFNLIKSQPLDLYPIANLSTSWTNNPSIGRSLNFFDGSMARPILLRGIVGPRFACGFYCNGNCDNFLFGVFIVEFYRTYPEPQVVWSANRNNPVGENATLQLTPEGDLILRDVGDTFIWSTNTTGKSVAGLNMTEIGNLVLYDKNNLAIWQSFDHPTDSILLGQKLVAGQRLTSSVSALNSTDQGGLFSLSVTNEGLIASIESNPPMVYYHTVSLNKVPKNKKEPTYVRFLNGSLDLFILSAKSNQSDIKIMVPVASSAQAMKLGSDGHLRVYEWAETRWKEVADLLSSSFGECGYPMVCGNYGICSNGQCGCPRATNAEASYFRQINDREPKLGCSEVAPLSCEASQYHNFLELKDITYFSFTYDLYMAGDMYPYDFVDTDMENCKQACLNNCSCKAALFEYHENSSSGNCFLPSQLFSLMNNEKDKTLYNSSAFVKVQISPIAQAPTSKGSPTPTPSGKKKGQSAVILGSSLGAFFGVFIIITFCVVLLRKKRDIEEDEEDYLAEILGMPTRFSFQDLKAATEDFSRKLGQGGFGSVFEGTLSNGTKVAVKRLLFKRKAEDEQLFDLLDKYNEDLQLHVAEAMEVMKVAAWCLQSDFTKRPSMSVVVKVLEGVMDVEPNLDYSFTTLPPLQMTTVNRKEAVLGVSAPILPSVLSGPSTSVWSTNTTGKSVVGLNLTETGSLALFDRNNCTVWQSFDHPTDSLLLGQKLVARQRLTSSVSEMN</sequence>